<protein>
    <recommendedName>
        <fullName evidence="3">Nucleotidyltransferase family protein</fullName>
    </recommendedName>
</protein>
<dbReference type="Proteomes" id="UP000597656">
    <property type="component" value="Unassembled WGS sequence"/>
</dbReference>
<proteinExistence type="predicted"/>
<dbReference type="RefSeq" id="WP_189155081.1">
    <property type="nucleotide sequence ID" value="NZ_BMNC01000003.1"/>
</dbReference>
<reference evidence="2" key="1">
    <citation type="journal article" date="2019" name="Int. J. Syst. Evol. Microbiol.">
        <title>The Global Catalogue of Microorganisms (GCM) 10K type strain sequencing project: providing services to taxonomists for standard genome sequencing and annotation.</title>
        <authorList>
            <consortium name="The Broad Institute Genomics Platform"/>
            <consortium name="The Broad Institute Genome Sequencing Center for Infectious Disease"/>
            <person name="Wu L."/>
            <person name="Ma J."/>
        </authorList>
    </citation>
    <scope>NUCLEOTIDE SEQUENCE [LARGE SCALE GENOMIC DNA]</scope>
    <source>
        <strain evidence="2">CGMCC 4.7319</strain>
    </source>
</reference>
<dbReference type="Pfam" id="PF14907">
    <property type="entry name" value="NTP_transf_5"/>
    <property type="match status" value="1"/>
</dbReference>
<keyword evidence="2" id="KW-1185">Reference proteome</keyword>
<comment type="caution">
    <text evidence="1">The sequence shown here is derived from an EMBL/GenBank/DDBJ whole genome shotgun (WGS) entry which is preliminary data.</text>
</comment>
<dbReference type="EMBL" id="BMNC01000003">
    <property type="protein sequence ID" value="GGM89372.1"/>
    <property type="molecule type" value="Genomic_DNA"/>
</dbReference>
<evidence type="ECO:0000313" key="2">
    <source>
        <dbReference type="Proteomes" id="UP000597656"/>
    </source>
</evidence>
<evidence type="ECO:0000313" key="1">
    <source>
        <dbReference type="EMBL" id="GGM89372.1"/>
    </source>
</evidence>
<dbReference type="InterPro" id="IPR039498">
    <property type="entry name" value="NTP_transf_5"/>
</dbReference>
<accession>A0ABQ2HTB2</accession>
<sequence length="376" mass="42511">MTEPSWSPEIELALLLSTPSLDDGGRNRVRELVGSHLDWNQVLGILTLHRTAGVAWRNVLDLGFEGMKSFRPEYVLRSLELTHKAQTMYGIDQLTHTTRLMRAFDRDGIRCAVLKGAAVARMGYRDPGMRLFGDNDILFHRSDLAGVAKIMKEFGYQQGWWDVPNETIIPAKRSEILLHSVHAHETFPYIKVIPDALIAGSHTADVHFSVDLLTNNNTDDIVDELLSRRIEIEGLDGSPLWTLHQDDMFAFVSVHYEREATHISEVDTTKDLLLYKLIDLLGMLSNPALPIDLTAVVKRAREVNMARELCFALHHLDVMFPGRVPQDVLDALAPDASDIDEVRDHKGPVHTWRSSLRERFFNTRRQLEIAGIGDPA</sequence>
<organism evidence="1 2">
    <name type="scientific">Lentzea pudingi</name>
    <dbReference type="NCBI Taxonomy" id="1789439"/>
    <lineage>
        <taxon>Bacteria</taxon>
        <taxon>Bacillati</taxon>
        <taxon>Actinomycetota</taxon>
        <taxon>Actinomycetes</taxon>
        <taxon>Pseudonocardiales</taxon>
        <taxon>Pseudonocardiaceae</taxon>
        <taxon>Lentzea</taxon>
    </lineage>
</organism>
<gene>
    <name evidence="1" type="ORF">GCM10011609_27780</name>
</gene>
<name>A0ABQ2HTB2_9PSEU</name>
<evidence type="ECO:0008006" key="3">
    <source>
        <dbReference type="Google" id="ProtNLM"/>
    </source>
</evidence>